<proteinExistence type="predicted"/>
<evidence type="ECO:0000256" key="1">
    <source>
        <dbReference type="SAM" id="Phobius"/>
    </source>
</evidence>
<reference evidence="2 3" key="1">
    <citation type="journal article" date="2014" name="PLoS Genet.">
        <title>Phylogenetically driven sequencing of extremely halophilic archaea reveals strategies for static and dynamic osmo-response.</title>
        <authorList>
            <person name="Becker E.A."/>
            <person name="Seitzer P.M."/>
            <person name="Tritt A."/>
            <person name="Larsen D."/>
            <person name="Krusor M."/>
            <person name="Yao A.I."/>
            <person name="Wu D."/>
            <person name="Madern D."/>
            <person name="Eisen J.A."/>
            <person name="Darling A.E."/>
            <person name="Facciotti M.T."/>
        </authorList>
    </citation>
    <scope>NUCLEOTIDE SEQUENCE [LARGE SCALE GENOMIC DNA]</scope>
    <source>
        <strain evidence="2 3">JCM 14978</strain>
    </source>
</reference>
<comment type="caution">
    <text evidence="2">The sequence shown here is derived from an EMBL/GenBank/DDBJ whole genome shotgun (WGS) entry which is preliminary data.</text>
</comment>
<protein>
    <submittedName>
        <fullName evidence="2">Uncharacterized protein</fullName>
    </submittedName>
</protein>
<dbReference type="Proteomes" id="UP000011546">
    <property type="component" value="Unassembled WGS sequence"/>
</dbReference>
<dbReference type="EMBL" id="AOJH01000029">
    <property type="protein sequence ID" value="EMA66763.1"/>
    <property type="molecule type" value="Genomic_DNA"/>
</dbReference>
<sequence>MVSPARVDAVTDIAYGALIALSIVLIATLDANNIGVAFGVGVFASYVVHVVWKMARFDPDWICLLYTS</sequence>
<name>M0PA77_9EURY</name>
<feature type="transmembrane region" description="Helical" evidence="1">
    <location>
        <begin position="35"/>
        <end position="52"/>
    </location>
</feature>
<organism evidence="2 3">
    <name type="scientific">Halorubrum kocurii JCM 14978</name>
    <dbReference type="NCBI Taxonomy" id="1230456"/>
    <lineage>
        <taxon>Archaea</taxon>
        <taxon>Methanobacteriati</taxon>
        <taxon>Methanobacteriota</taxon>
        <taxon>Stenosarchaea group</taxon>
        <taxon>Halobacteria</taxon>
        <taxon>Halobacteriales</taxon>
        <taxon>Haloferacaceae</taxon>
        <taxon>Halorubrum</taxon>
    </lineage>
</organism>
<keyword evidence="1" id="KW-0812">Transmembrane</keyword>
<keyword evidence="1" id="KW-0472">Membrane</keyword>
<dbReference type="AlphaFoldDB" id="M0PA77"/>
<feature type="non-terminal residue" evidence="2">
    <location>
        <position position="68"/>
    </location>
</feature>
<accession>M0PA77</accession>
<keyword evidence="1" id="KW-1133">Transmembrane helix</keyword>
<gene>
    <name evidence="2" type="ORF">C468_04027</name>
</gene>
<keyword evidence="3" id="KW-1185">Reference proteome</keyword>
<feature type="transmembrane region" description="Helical" evidence="1">
    <location>
        <begin position="12"/>
        <end position="29"/>
    </location>
</feature>
<evidence type="ECO:0000313" key="2">
    <source>
        <dbReference type="EMBL" id="EMA66763.1"/>
    </source>
</evidence>
<evidence type="ECO:0000313" key="3">
    <source>
        <dbReference type="Proteomes" id="UP000011546"/>
    </source>
</evidence>